<feature type="domain" description="AP2/ERF" evidence="4">
    <location>
        <begin position="102"/>
        <end position="158"/>
    </location>
</feature>
<evidence type="ECO:0000256" key="3">
    <source>
        <dbReference type="ARBA" id="ARBA00023163"/>
    </source>
</evidence>
<accession>A0A0F9U2E8</accession>
<evidence type="ECO:0000259" key="4">
    <source>
        <dbReference type="PROSITE" id="PS51032"/>
    </source>
</evidence>
<keyword evidence="1" id="KW-0805">Transcription regulation</keyword>
<organism evidence="5">
    <name type="scientific">marine sediment metagenome</name>
    <dbReference type="NCBI Taxonomy" id="412755"/>
    <lineage>
        <taxon>unclassified sequences</taxon>
        <taxon>metagenomes</taxon>
        <taxon>ecological metagenomes</taxon>
    </lineage>
</organism>
<evidence type="ECO:0000313" key="5">
    <source>
        <dbReference type="EMBL" id="KKN85749.1"/>
    </source>
</evidence>
<dbReference type="InterPro" id="IPR016177">
    <property type="entry name" value="DNA-bd_dom_sf"/>
</dbReference>
<evidence type="ECO:0000256" key="2">
    <source>
        <dbReference type="ARBA" id="ARBA00023125"/>
    </source>
</evidence>
<evidence type="ECO:0000256" key="1">
    <source>
        <dbReference type="ARBA" id="ARBA00023015"/>
    </source>
</evidence>
<dbReference type="InterPro" id="IPR044925">
    <property type="entry name" value="His-Me_finger_sf"/>
</dbReference>
<dbReference type="SUPFAM" id="SSF54171">
    <property type="entry name" value="DNA-binding domain"/>
    <property type="match status" value="1"/>
</dbReference>
<comment type="caution">
    <text evidence="5">The sequence shown here is derived from an EMBL/GenBank/DDBJ whole genome shotgun (WGS) entry which is preliminary data.</text>
</comment>
<dbReference type="AlphaFoldDB" id="A0A0F9U2E8"/>
<dbReference type="Gene3D" id="3.30.730.10">
    <property type="entry name" value="AP2/ERF domain"/>
    <property type="match status" value="1"/>
</dbReference>
<dbReference type="InterPro" id="IPR001471">
    <property type="entry name" value="AP2/ERF_dom"/>
</dbReference>
<dbReference type="Gene3D" id="3.90.75.20">
    <property type="match status" value="1"/>
</dbReference>
<dbReference type="PROSITE" id="PS51032">
    <property type="entry name" value="AP2_ERF"/>
    <property type="match status" value="1"/>
</dbReference>
<dbReference type="EMBL" id="LAZR01000155">
    <property type="protein sequence ID" value="KKN85749.1"/>
    <property type="molecule type" value="Genomic_DNA"/>
</dbReference>
<sequence>MKEIPLTQGFVALVDDEDYEWLSQWKWCAQMHRNAPRAVRSVTVDGEHKTVLMHRQIMDAPSDRQVDHINHDTLFNCKRNLRLCTHAQNLVNRYKMRGCSSRYKGVVWDKPRKKWRAQITVSNHVTNLGRFDREKDAARAYNVRAGKEWGEFALLNEL</sequence>
<dbReference type="GO" id="GO:0003677">
    <property type="term" value="F:DNA binding"/>
    <property type="evidence" value="ECO:0007669"/>
    <property type="project" value="UniProtKB-KW"/>
</dbReference>
<dbReference type="SUPFAM" id="SSF54060">
    <property type="entry name" value="His-Me finger endonucleases"/>
    <property type="match status" value="1"/>
</dbReference>
<dbReference type="InterPro" id="IPR036955">
    <property type="entry name" value="AP2/ERF_dom_sf"/>
</dbReference>
<keyword evidence="2" id="KW-0238">DNA-binding</keyword>
<proteinExistence type="predicted"/>
<reference evidence="5" key="1">
    <citation type="journal article" date="2015" name="Nature">
        <title>Complex archaea that bridge the gap between prokaryotes and eukaryotes.</title>
        <authorList>
            <person name="Spang A."/>
            <person name="Saw J.H."/>
            <person name="Jorgensen S.L."/>
            <person name="Zaremba-Niedzwiedzka K."/>
            <person name="Martijn J."/>
            <person name="Lind A.E."/>
            <person name="van Eijk R."/>
            <person name="Schleper C."/>
            <person name="Guy L."/>
            <person name="Ettema T.J."/>
        </authorList>
    </citation>
    <scope>NUCLEOTIDE SEQUENCE</scope>
</reference>
<keyword evidence="3" id="KW-0804">Transcription</keyword>
<protein>
    <recommendedName>
        <fullName evidence="4">AP2/ERF domain-containing protein</fullName>
    </recommendedName>
</protein>
<name>A0A0F9U2E8_9ZZZZ</name>
<dbReference type="GO" id="GO:0003700">
    <property type="term" value="F:DNA-binding transcription factor activity"/>
    <property type="evidence" value="ECO:0007669"/>
    <property type="project" value="InterPro"/>
</dbReference>
<gene>
    <name evidence="5" type="ORF">LCGC14_0275540</name>
</gene>